<dbReference type="Proteomes" id="UP000184241">
    <property type="component" value="Unassembled WGS sequence"/>
</dbReference>
<feature type="transmembrane region" description="Helical" evidence="6">
    <location>
        <begin position="150"/>
        <end position="173"/>
    </location>
</feature>
<comment type="subcellular location">
    <subcellularLocation>
        <location evidence="1">Cell membrane</location>
        <topology evidence="1">Multi-pass membrane protein</topology>
    </subcellularLocation>
</comment>
<dbReference type="GO" id="GO:0005886">
    <property type="term" value="C:plasma membrane"/>
    <property type="evidence" value="ECO:0007669"/>
    <property type="project" value="UniProtKB-SubCell"/>
</dbReference>
<feature type="transmembrane region" description="Helical" evidence="6">
    <location>
        <begin position="262"/>
        <end position="281"/>
    </location>
</feature>
<evidence type="ECO:0000313" key="9">
    <source>
        <dbReference type="Proteomes" id="UP000184241"/>
    </source>
</evidence>
<dbReference type="RefSeq" id="WP_073017501.1">
    <property type="nucleotide sequence ID" value="NZ_FQXU01000004.1"/>
</dbReference>
<feature type="transmembrane region" description="Helical" evidence="6">
    <location>
        <begin position="227"/>
        <end position="250"/>
    </location>
</feature>
<dbReference type="InterPro" id="IPR013525">
    <property type="entry name" value="ABC2_TM"/>
</dbReference>
<protein>
    <submittedName>
        <fullName evidence="8">ABC-type multidrug transport system, permease component</fullName>
    </submittedName>
</protein>
<proteinExistence type="predicted"/>
<feature type="transmembrane region" description="Helical" evidence="6">
    <location>
        <begin position="316"/>
        <end position="335"/>
    </location>
</feature>
<evidence type="ECO:0000259" key="7">
    <source>
        <dbReference type="Pfam" id="PF12698"/>
    </source>
</evidence>
<evidence type="ECO:0000313" key="8">
    <source>
        <dbReference type="EMBL" id="SHH86985.1"/>
    </source>
</evidence>
<keyword evidence="2" id="KW-1003">Cell membrane</keyword>
<dbReference type="Pfam" id="PF12698">
    <property type="entry name" value="ABC2_membrane_3"/>
    <property type="match status" value="1"/>
</dbReference>
<dbReference type="PANTHER" id="PTHR30294">
    <property type="entry name" value="MEMBRANE COMPONENT OF ABC TRANSPORTER YHHJ-RELATED"/>
    <property type="match status" value="1"/>
</dbReference>
<keyword evidence="5 6" id="KW-0472">Membrane</keyword>
<keyword evidence="3 6" id="KW-0812">Transmembrane</keyword>
<organism evidence="8 9">
    <name type="scientific">Clostridium intestinale DSM 6191</name>
    <dbReference type="NCBI Taxonomy" id="1121320"/>
    <lineage>
        <taxon>Bacteria</taxon>
        <taxon>Bacillati</taxon>
        <taxon>Bacillota</taxon>
        <taxon>Clostridia</taxon>
        <taxon>Eubacteriales</taxon>
        <taxon>Clostridiaceae</taxon>
        <taxon>Clostridium</taxon>
    </lineage>
</organism>
<keyword evidence="4 6" id="KW-1133">Transmembrane helix</keyword>
<evidence type="ECO:0000256" key="3">
    <source>
        <dbReference type="ARBA" id="ARBA00022692"/>
    </source>
</evidence>
<feature type="domain" description="ABC-2 type transporter transmembrane" evidence="7">
    <location>
        <begin position="23"/>
        <end position="335"/>
    </location>
</feature>
<dbReference type="GO" id="GO:0140359">
    <property type="term" value="F:ABC-type transporter activity"/>
    <property type="evidence" value="ECO:0007669"/>
    <property type="project" value="InterPro"/>
</dbReference>
<reference evidence="8 9" key="1">
    <citation type="submission" date="2016-11" db="EMBL/GenBank/DDBJ databases">
        <authorList>
            <person name="Jaros S."/>
            <person name="Januszkiewicz K."/>
            <person name="Wedrychowicz H."/>
        </authorList>
    </citation>
    <scope>NUCLEOTIDE SEQUENCE [LARGE SCALE GENOMIC DNA]</scope>
    <source>
        <strain evidence="8 9">DSM 6191</strain>
    </source>
</reference>
<evidence type="ECO:0000256" key="1">
    <source>
        <dbReference type="ARBA" id="ARBA00004651"/>
    </source>
</evidence>
<dbReference type="InterPro" id="IPR051449">
    <property type="entry name" value="ABC-2_transporter_component"/>
</dbReference>
<dbReference type="EMBL" id="FQXU01000004">
    <property type="protein sequence ID" value="SHH86985.1"/>
    <property type="molecule type" value="Genomic_DNA"/>
</dbReference>
<dbReference type="PANTHER" id="PTHR30294:SF45">
    <property type="entry name" value="LINEARMYCIN RESISTANCE PERMEASE PROTEIN LNRN"/>
    <property type="match status" value="1"/>
</dbReference>
<feature type="transmembrane region" description="Helical" evidence="6">
    <location>
        <begin position="194"/>
        <end position="215"/>
    </location>
</feature>
<name>A0A1M5WHP5_9CLOT</name>
<evidence type="ECO:0000256" key="6">
    <source>
        <dbReference type="SAM" id="Phobius"/>
    </source>
</evidence>
<evidence type="ECO:0000256" key="2">
    <source>
        <dbReference type="ARBA" id="ARBA00022475"/>
    </source>
</evidence>
<dbReference type="AlphaFoldDB" id="A0A1M5WHP5"/>
<gene>
    <name evidence="8" type="ORF">SAMN02745941_01096</name>
</gene>
<evidence type="ECO:0000256" key="5">
    <source>
        <dbReference type="ARBA" id="ARBA00023136"/>
    </source>
</evidence>
<sequence length="344" mass="38822">MNSIRICLNIMKRLFKDPVALSLILIVPLLGGVLSSFMFNKDTLIKIAITDSDYTSSIINLLEDTNRYKVEILNEEDIEKFINNKSIEIGIIMSYPYEKTKILCKRQNGNVNELNLLLDSYFKALDDPMEFKNIDTNSTVKENSKDNYKLSASVGFLLMSLFMFSGACTNILIDDINSKTFMRIFSARVKSHNIIFGHILASILLSSIQIFLFLVLSKYVLHMDYRITSPVFFINLIAFFIASLGINIALTSLIKTTQALSIINFVLAGCFCAVGGTFIPVSSMSPALQTISNFIPNKWLMESYDKLSNGSSFKEVYINILILLLFGAVFSTFGIKTLRFYEED</sequence>
<evidence type="ECO:0000256" key="4">
    <source>
        <dbReference type="ARBA" id="ARBA00022989"/>
    </source>
</evidence>
<accession>A0A1M5WHP5</accession>